<dbReference type="Proteomes" id="UP000504636">
    <property type="component" value="Unplaced"/>
</dbReference>
<feature type="non-terminal residue" evidence="2">
    <location>
        <position position="1"/>
    </location>
</feature>
<evidence type="ECO:0000313" key="2">
    <source>
        <dbReference type="EMBL" id="KAF2802143.1"/>
    </source>
</evidence>
<organism evidence="2">
    <name type="scientific">Mytilinidion resinicola</name>
    <dbReference type="NCBI Taxonomy" id="574789"/>
    <lineage>
        <taxon>Eukaryota</taxon>
        <taxon>Fungi</taxon>
        <taxon>Dikarya</taxon>
        <taxon>Ascomycota</taxon>
        <taxon>Pezizomycotina</taxon>
        <taxon>Dothideomycetes</taxon>
        <taxon>Pleosporomycetidae</taxon>
        <taxon>Mytilinidiales</taxon>
        <taxon>Mytilinidiaceae</taxon>
        <taxon>Mytilinidion</taxon>
    </lineage>
</organism>
<keyword evidence="3" id="KW-1185">Reference proteome</keyword>
<dbReference type="RefSeq" id="XP_033569107.1">
    <property type="nucleotide sequence ID" value="XM_033714307.1"/>
</dbReference>
<name>A0A6A6Y0U6_9PEZI</name>
<sequence length="113" mass="13349">AFKIEQNKRKRQKNLFQILASNEGGRAIIYSPSKVRQARELHQEKEDAKARDISSKAEDKVQKRLAKEEKERIAELNRTRKATTKKEKDDAAALKKRQLEEIRIAREFEFELR</sequence>
<gene>
    <name evidence="2 4" type="ORF">BDZ99DRAFT_336842</name>
</gene>
<reference evidence="4" key="3">
    <citation type="submission" date="2025-04" db="UniProtKB">
        <authorList>
            <consortium name="RefSeq"/>
        </authorList>
    </citation>
    <scope>IDENTIFICATION</scope>
    <source>
        <strain evidence="4">CBS 304.34</strain>
    </source>
</reference>
<evidence type="ECO:0000313" key="4">
    <source>
        <dbReference type="RefSeq" id="XP_033569107.1"/>
    </source>
</evidence>
<feature type="non-terminal residue" evidence="2">
    <location>
        <position position="113"/>
    </location>
</feature>
<accession>A0A6A6Y0U6</accession>
<reference evidence="4" key="2">
    <citation type="submission" date="2020-04" db="EMBL/GenBank/DDBJ databases">
        <authorList>
            <consortium name="NCBI Genome Project"/>
        </authorList>
    </citation>
    <scope>NUCLEOTIDE SEQUENCE</scope>
    <source>
        <strain evidence="4">CBS 304.34</strain>
    </source>
</reference>
<dbReference type="EMBL" id="MU003725">
    <property type="protein sequence ID" value="KAF2802143.1"/>
    <property type="molecule type" value="Genomic_DNA"/>
</dbReference>
<evidence type="ECO:0000313" key="3">
    <source>
        <dbReference type="Proteomes" id="UP000504636"/>
    </source>
</evidence>
<dbReference type="AlphaFoldDB" id="A0A6A6Y0U6"/>
<evidence type="ECO:0000256" key="1">
    <source>
        <dbReference type="SAM" id="MobiDB-lite"/>
    </source>
</evidence>
<dbReference type="GeneID" id="54455200"/>
<dbReference type="OrthoDB" id="10555170at2759"/>
<reference evidence="2 4" key="1">
    <citation type="journal article" date="2020" name="Stud. Mycol.">
        <title>101 Dothideomycetes genomes: a test case for predicting lifestyles and emergence of pathogens.</title>
        <authorList>
            <person name="Haridas S."/>
            <person name="Albert R."/>
            <person name="Binder M."/>
            <person name="Bloem J."/>
            <person name="Labutti K."/>
            <person name="Salamov A."/>
            <person name="Andreopoulos B."/>
            <person name="Baker S."/>
            <person name="Barry K."/>
            <person name="Bills G."/>
            <person name="Bluhm B."/>
            <person name="Cannon C."/>
            <person name="Castanera R."/>
            <person name="Culley D."/>
            <person name="Daum C."/>
            <person name="Ezra D."/>
            <person name="Gonzalez J."/>
            <person name="Henrissat B."/>
            <person name="Kuo A."/>
            <person name="Liang C."/>
            <person name="Lipzen A."/>
            <person name="Lutzoni F."/>
            <person name="Magnuson J."/>
            <person name="Mondo S."/>
            <person name="Nolan M."/>
            <person name="Ohm R."/>
            <person name="Pangilinan J."/>
            <person name="Park H.-J."/>
            <person name="Ramirez L."/>
            <person name="Alfaro M."/>
            <person name="Sun H."/>
            <person name="Tritt A."/>
            <person name="Yoshinaga Y."/>
            <person name="Zwiers L.-H."/>
            <person name="Turgeon B."/>
            <person name="Goodwin S."/>
            <person name="Spatafora J."/>
            <person name="Crous P."/>
            <person name="Grigoriev I."/>
        </authorList>
    </citation>
    <scope>NUCLEOTIDE SEQUENCE</scope>
    <source>
        <strain evidence="2 4">CBS 304.34</strain>
    </source>
</reference>
<protein>
    <submittedName>
        <fullName evidence="2 4">Uncharacterized protein</fullName>
    </submittedName>
</protein>
<proteinExistence type="predicted"/>
<feature type="region of interest" description="Disordered" evidence="1">
    <location>
        <begin position="40"/>
        <end position="92"/>
    </location>
</feature>